<reference evidence="1 2" key="1">
    <citation type="submission" date="2018-03" db="EMBL/GenBank/DDBJ databases">
        <title>Genotypic and phenotypic analysis of antagonistic Bacillus spp. isolated from rhizosphere soil of plants in Tibet.</title>
        <authorList>
            <person name="Borriss R."/>
            <person name="Lasch P."/>
            <person name="Wu L."/>
            <person name="Wu H."/>
            <person name="Gao X."/>
        </authorList>
    </citation>
    <scope>NUCLEOTIDE SEQUENCE [LARGE SCALE GENOMIC DNA]</scope>
    <source>
        <strain evidence="1 2">NMSW16</strain>
    </source>
</reference>
<proteinExistence type="predicted"/>
<organism evidence="1 2">
    <name type="scientific">Bacillus wiedmannii</name>
    <dbReference type="NCBI Taxonomy" id="1890302"/>
    <lineage>
        <taxon>Bacteria</taxon>
        <taxon>Bacillati</taxon>
        <taxon>Bacillota</taxon>
        <taxon>Bacilli</taxon>
        <taxon>Bacillales</taxon>
        <taxon>Bacillaceae</taxon>
        <taxon>Bacillus</taxon>
        <taxon>Bacillus cereus group</taxon>
    </lineage>
</organism>
<evidence type="ECO:0000313" key="1">
    <source>
        <dbReference type="EMBL" id="PRT39168.1"/>
    </source>
</evidence>
<gene>
    <name evidence="1" type="ORF">C6357_19690</name>
</gene>
<evidence type="ECO:0008006" key="3">
    <source>
        <dbReference type="Google" id="ProtNLM"/>
    </source>
</evidence>
<keyword evidence="2" id="KW-1185">Reference proteome</keyword>
<evidence type="ECO:0000313" key="2">
    <source>
        <dbReference type="Proteomes" id="UP000239236"/>
    </source>
</evidence>
<sequence length="226" mass="26121">MFTSELCLQNKFIQLKEADLNKNEKILTEFNARFGNVDMVQVIINDSNLLSYDQANLLSSYQCAKVLAFLHKKAIRTFTYLQKSTDYGEKTLSAILSKLIKTNIVTEINSNRYIISEEFEFPILQFISYEAKLQKWKKAILQASINKKFSSYSYVVLPIELAYKLKQNKLDYFQTYNVGLIGVSDNKIEYLFNPKKETLKFTINPSLISSIAKYQLETSTFSISTQ</sequence>
<dbReference type="EMBL" id="PVRR01000004">
    <property type="protein sequence ID" value="PRT39168.1"/>
    <property type="molecule type" value="Genomic_DNA"/>
</dbReference>
<accession>A0ABX5DRL4</accession>
<name>A0ABX5DRL4_9BACI</name>
<protein>
    <recommendedName>
        <fullName evidence="3">MarR family transcriptional regulator</fullName>
    </recommendedName>
</protein>
<comment type="caution">
    <text evidence="1">The sequence shown here is derived from an EMBL/GenBank/DDBJ whole genome shotgun (WGS) entry which is preliminary data.</text>
</comment>
<dbReference type="RefSeq" id="WP_106102195.1">
    <property type="nucleotide sequence ID" value="NZ_PVRR01000004.1"/>
</dbReference>
<dbReference type="Proteomes" id="UP000239236">
    <property type="component" value="Unassembled WGS sequence"/>
</dbReference>